<dbReference type="InterPro" id="IPR001638">
    <property type="entry name" value="Solute-binding_3/MltF_N"/>
</dbReference>
<dbReference type="PANTHER" id="PTHR35936:SF25">
    <property type="entry name" value="ABC TRANSPORTER SUBSTRATE-BINDING PROTEIN"/>
    <property type="match status" value="1"/>
</dbReference>
<dbReference type="EMBL" id="JASSQD010000001">
    <property type="protein sequence ID" value="MDK9556407.1"/>
    <property type="molecule type" value="Genomic_DNA"/>
</dbReference>
<dbReference type="SUPFAM" id="SSF53850">
    <property type="entry name" value="Periplasmic binding protein-like II"/>
    <property type="match status" value="1"/>
</dbReference>
<dbReference type="Proteomes" id="UP001223547">
    <property type="component" value="Unassembled WGS sequence"/>
</dbReference>
<reference evidence="4 5" key="1">
    <citation type="submission" date="2023-05" db="EMBL/GenBank/DDBJ databases">
        <title>Marinobacter albus sp. nov., a marine bacterium isolated from sand in a coastal intertidal zone of huludao.</title>
        <authorList>
            <person name="Deng T."/>
        </authorList>
    </citation>
    <scope>NUCLEOTIDE SEQUENCE [LARGE SCALE GENOMIC DNA]</scope>
    <source>
        <strain evidence="4 5">M216</strain>
    </source>
</reference>
<evidence type="ECO:0000256" key="2">
    <source>
        <dbReference type="ARBA" id="ARBA00022729"/>
    </source>
</evidence>
<dbReference type="Pfam" id="PF00497">
    <property type="entry name" value="SBP_bac_3"/>
    <property type="match status" value="1"/>
</dbReference>
<comment type="similarity">
    <text evidence="1">Belongs to the bacterial solute-binding protein 3 family.</text>
</comment>
<organism evidence="4 5">
    <name type="scientific">Marinobacter albus</name>
    <dbReference type="NCBI Taxonomy" id="3030833"/>
    <lineage>
        <taxon>Bacteria</taxon>
        <taxon>Pseudomonadati</taxon>
        <taxon>Pseudomonadota</taxon>
        <taxon>Gammaproteobacteria</taxon>
        <taxon>Pseudomonadales</taxon>
        <taxon>Marinobacteraceae</taxon>
        <taxon>Marinobacter</taxon>
    </lineage>
</organism>
<dbReference type="SMART" id="SM00062">
    <property type="entry name" value="PBPb"/>
    <property type="match status" value="1"/>
</dbReference>
<dbReference type="RefSeq" id="WP_285367075.1">
    <property type="nucleotide sequence ID" value="NZ_JASSQD010000001.1"/>
</dbReference>
<dbReference type="PANTHER" id="PTHR35936">
    <property type="entry name" value="MEMBRANE-BOUND LYTIC MUREIN TRANSGLYCOSYLASE F"/>
    <property type="match status" value="1"/>
</dbReference>
<comment type="caution">
    <text evidence="4">The sequence shown here is derived from an EMBL/GenBank/DDBJ whole genome shotgun (WGS) entry which is preliminary data.</text>
</comment>
<accession>A0ABT7H8N3</accession>
<evidence type="ECO:0000256" key="1">
    <source>
        <dbReference type="ARBA" id="ARBA00010333"/>
    </source>
</evidence>
<proteinExistence type="inferred from homology"/>
<evidence type="ECO:0000313" key="4">
    <source>
        <dbReference type="EMBL" id="MDK9556407.1"/>
    </source>
</evidence>
<evidence type="ECO:0000259" key="3">
    <source>
        <dbReference type="SMART" id="SM00062"/>
    </source>
</evidence>
<sequence>MLIRGFVSILIVWATMPVLSDTAPVLDVVTTQYPPFEYVENGTVRGQDVETVRTVVERMGFVPRIRLLPWARAELMVRNGDADLLFSLTASPQRERYYLFTDPISTARDVFYARKGADISWTTYNDLAGLRLGVSASYSYNQEFMDWLAKDLARVMTMSQEQPDLAGLRMVALDRVDLFICEETACNYLIQKYRARYPELSRVIAIPGTVGEERYFRAAFSRQRPDAEQLRSDFNRMLNQLDLGDSD</sequence>
<feature type="domain" description="Solute-binding protein family 3/N-terminal" evidence="3">
    <location>
        <begin position="25"/>
        <end position="247"/>
    </location>
</feature>
<name>A0ABT7H8N3_9GAMM</name>
<keyword evidence="5" id="KW-1185">Reference proteome</keyword>
<gene>
    <name evidence="4" type="ORF">QQF73_02125</name>
</gene>
<protein>
    <submittedName>
        <fullName evidence="4">Transporter substrate-binding domain-containing protein</fullName>
    </submittedName>
</protein>
<keyword evidence="2" id="KW-0732">Signal</keyword>
<evidence type="ECO:0000313" key="5">
    <source>
        <dbReference type="Proteomes" id="UP001223547"/>
    </source>
</evidence>
<dbReference type="Gene3D" id="3.40.190.10">
    <property type="entry name" value="Periplasmic binding protein-like II"/>
    <property type="match status" value="2"/>
</dbReference>